<gene>
    <name evidence="2" type="ORF">BJA5080_02209</name>
</gene>
<organism evidence="2 3">
    <name type="scientific">Bradyrhizobium diazoefficiens SEMIA 5080</name>
    <dbReference type="NCBI Taxonomy" id="754504"/>
    <lineage>
        <taxon>Bacteria</taxon>
        <taxon>Pseudomonadati</taxon>
        <taxon>Pseudomonadota</taxon>
        <taxon>Alphaproteobacteria</taxon>
        <taxon>Hyphomicrobiales</taxon>
        <taxon>Nitrobacteraceae</taxon>
        <taxon>Bradyrhizobium</taxon>
    </lineage>
</organism>
<feature type="region of interest" description="Disordered" evidence="1">
    <location>
        <begin position="17"/>
        <end position="40"/>
    </location>
</feature>
<reference evidence="2 3" key="1">
    <citation type="journal article" date="2014" name="BMC Genomics">
        <title>Comparative genomics of Bradyrhizobium japonicum CPAC 15 and Bradyrhizobium diazoefficiens CPAC 7: elite model strains for understanding symbiotic performance with soybean.</title>
        <authorList>
            <person name="Siqueira A.F."/>
            <person name="Ormeno-Orrillo E."/>
            <person name="Souza R.C."/>
            <person name="Rodrigues E.P."/>
            <person name="Almeida L.G."/>
            <person name="Barcellos F.G."/>
            <person name="Batista J.S."/>
            <person name="Nakatami A.S."/>
            <person name="Martinez-Romero E."/>
            <person name="Vasconcelos A.T."/>
            <person name="Hungria M."/>
        </authorList>
    </citation>
    <scope>NUCLEOTIDE SEQUENCE [LARGE SCALE GENOMIC DNA]</scope>
    <source>
        <strain evidence="2 3">SEMIA 5080</strain>
    </source>
</reference>
<proteinExistence type="predicted"/>
<dbReference type="Gene3D" id="3.40.50.300">
    <property type="entry name" value="P-loop containing nucleotide triphosphate hydrolases"/>
    <property type="match status" value="1"/>
</dbReference>
<comment type="caution">
    <text evidence="2">The sequence shown here is derived from an EMBL/GenBank/DDBJ whole genome shotgun (WGS) entry which is preliminary data.</text>
</comment>
<dbReference type="NCBIfam" id="NF041815">
    <property type="entry name" value="Avs4"/>
    <property type="match status" value="1"/>
</dbReference>
<dbReference type="SUPFAM" id="SSF52540">
    <property type="entry name" value="P-loop containing nucleoside triphosphate hydrolases"/>
    <property type="match status" value="1"/>
</dbReference>
<dbReference type="InterPro" id="IPR027417">
    <property type="entry name" value="P-loop_NTPase"/>
</dbReference>
<dbReference type="EMBL" id="ADOU02000007">
    <property type="protein sequence ID" value="KGJ65563.1"/>
    <property type="molecule type" value="Genomic_DNA"/>
</dbReference>
<evidence type="ECO:0000313" key="2">
    <source>
        <dbReference type="EMBL" id="KGJ65563.1"/>
    </source>
</evidence>
<accession>A0A837C9Z7</accession>
<protein>
    <submittedName>
        <fullName evidence="2">Uncharacterized protein</fullName>
    </submittedName>
</protein>
<name>A0A837C9Z7_9BRAD</name>
<evidence type="ECO:0000313" key="3">
    <source>
        <dbReference type="Proteomes" id="UP000024900"/>
    </source>
</evidence>
<dbReference type="Proteomes" id="UP000024900">
    <property type="component" value="Unassembled WGS sequence"/>
</dbReference>
<sequence length="1655" mass="189769">MFLCCSLASNLTPSCFHSDHRSQKMRGSPKTAPFAEHPPREYTHPMIVEPNWGAFSAKFYGKEEKAFEWLCSLLFSKEHKQPIGPLRYLNQAGIEEDPITVGDEVVGWQAKFLGGLSAKQAPTLKKAIDDAKEQNPSLTQIYFYLNRDFAPGKTPGAKEPQYKRDIETHARSKGVSIVWRTRNFFEKPFVCEENANIARYFFTNEKSTIDLIQELSRHTDAILNLIRSEIASNGAVIKIDRGPLVARFKEALLQSPVVIVCGEAGVGKTAVVKDFHTQLAAAAPLFMFKATEFSAITNVNQLLKDYGAFTLSDLVQEFSSSDEKYIVIDSAEELSSIEHPEVFQEILSTLRLAGWKVIFTTRLSYLEDLERTLIHVYGASFKPFTVENLTVGELAQFAENYQFVLPENERLRTLLQNPFYLNEYLRDYPRGHTKIGYSEFREAMWNTRIAKTSDTRNNLHRKREQCFLDIARKRAVTGSFFVSVEGADEVLPQLEADEIIKYDASAGGYFVAHDIYAEWALDKIIERAFHSSLSFDKFYETIGSSLPVRRAFRSWLSEKLLADDDTAKRLIESTIDSTAIERHWRDEVIVAAMLSPYAEVFISYVSAKLLSLPDKSIEEGRSTRYVRSISVRNKYEDRLLTKILFLLRIACKDVDHELLKAFGAKSHALAHLFAKPKGAGWHSVIAFISEHKSELGLAYMNLVLPVLDEWNRYNKQGATTKHAAQLALFYYKELAKDDGHFPYGTNDDTKERLIRTIFNGAAEIAEELKGIFIQMVAGGDASRRTRYYELATAALGDATETGIIAKYLPTELLALANFYWVYTPPKDRDAWYSGRHDIEMETYFDLASNHSEYYPASAFQTPILNLLQAAPKETADFVLGFTNRAVEYFAKTELGKAEVEEIEIHVDGKLPIKQLISDRIWNLYRGTQVAPTLIESIHMAFERWLLAQAKLAKPEILEGWCLYLIENSRSASITGLVTSIVLAEPGKLFNVAKVLFRTKELFFFETGRLQLDKSAKSLFGISSDRTGLFTNERLLTCDDKHRKTNLEHLALNYQLFRSGDETEEVVKARQEAIWQIFDDYYAQLPDTAHGTDSDKTWRLYLARMDRRKMNISTETKDDEVLISFNPEIDSELRRYSDEAIARTTEAMKYTPLKLWAHYRFERNEGEYKKYPQYEDDYKKALVDTKAILDGLNANQGEDRQFSLFYKSVPAYVCAVLIRNKLDSLDTAEKEFCKDVLLDYASASLGDRYRYQVSDGVSAAVLVLPLLMKPFPKDAQRIKELLLFGLFNEHPAGMSQRFSDFAASAILNEMWRDLPLDADSLLLGYLLLKPKLDSTRSSIREKKRKNNIFNFSQSEVLQEFTKQCKVELKKVLSNEITYEDLPQVHTINEGVLVTGFLLLPVPTIDEHHKDFARAISKALAKRLLERDREDRFDYTLRYRFFDKLADVVLQSEKGDIGTYLQPFLEHFGDSRETAALFSSFISAEDKLHQYEQFWTTWELFYPTIKKLCEYKTGRLYGSEAVHNYLLAWPYWREGLKEWRSLKVREKSFFKRIAEEIGDHPAVLYSLAKLLNEIGSGFVEDGISWISGIIERTPELDSRELEVNTIYYLENLVRGYLLQNRHKVRTTPQIQHQVLAVLNFLLEKGSATAYLLREDIL</sequence>
<evidence type="ECO:0000256" key="1">
    <source>
        <dbReference type="SAM" id="MobiDB-lite"/>
    </source>
</evidence>